<evidence type="ECO:0000313" key="1">
    <source>
        <dbReference type="EMBL" id="KKM00357.1"/>
    </source>
</evidence>
<name>A0A0F9HBA8_9ZZZZ</name>
<protein>
    <submittedName>
        <fullName evidence="1">Uncharacterized protein</fullName>
    </submittedName>
</protein>
<organism evidence="1">
    <name type="scientific">marine sediment metagenome</name>
    <dbReference type="NCBI Taxonomy" id="412755"/>
    <lineage>
        <taxon>unclassified sequences</taxon>
        <taxon>metagenomes</taxon>
        <taxon>ecological metagenomes</taxon>
    </lineage>
</organism>
<dbReference type="AlphaFoldDB" id="A0A0F9HBA8"/>
<accession>A0A0F9HBA8</accession>
<dbReference type="EMBL" id="LAZR01017453">
    <property type="protein sequence ID" value="KKM00357.1"/>
    <property type="molecule type" value="Genomic_DNA"/>
</dbReference>
<reference evidence="1" key="1">
    <citation type="journal article" date="2015" name="Nature">
        <title>Complex archaea that bridge the gap between prokaryotes and eukaryotes.</title>
        <authorList>
            <person name="Spang A."/>
            <person name="Saw J.H."/>
            <person name="Jorgensen S.L."/>
            <person name="Zaremba-Niedzwiedzka K."/>
            <person name="Martijn J."/>
            <person name="Lind A.E."/>
            <person name="van Eijk R."/>
            <person name="Schleper C."/>
            <person name="Guy L."/>
            <person name="Ettema T.J."/>
        </authorList>
    </citation>
    <scope>NUCLEOTIDE SEQUENCE</scope>
</reference>
<comment type="caution">
    <text evidence="1">The sequence shown here is derived from an EMBL/GenBank/DDBJ whole genome shotgun (WGS) entry which is preliminary data.</text>
</comment>
<sequence length="173" mass="19463">MRVDVKRQRRRMDSTEFCRLHPVSQVNMVAKGEVMAGVMSVPDHEAPMRVCFWCGESIDILLFGDMTAKQKKEFERAIEANGQAPSLVVTDHEPCLDCAELMSRGVCIMEAEGKGTETKATGRFWVFTDAVVNVIISDPTVRDSILEKRRCLIDKDTARKLGFYDVEPPATLH</sequence>
<proteinExistence type="predicted"/>
<gene>
    <name evidence="1" type="ORF">LCGC14_1805180</name>
</gene>